<proteinExistence type="predicted"/>
<protein>
    <submittedName>
        <fullName evidence="1">AAA family ATPase</fullName>
    </submittedName>
</protein>
<dbReference type="EMBL" id="JBHUEA010000019">
    <property type="protein sequence ID" value="MFD1722307.1"/>
    <property type="molecule type" value="Genomic_DNA"/>
</dbReference>
<evidence type="ECO:0000313" key="2">
    <source>
        <dbReference type="Proteomes" id="UP001597347"/>
    </source>
</evidence>
<sequence length="180" mass="18713">MADPVLVLLNGVPGSGKSTLARAWTRRHDDPLAMALDVDVVRGMLGRWSDDALPAGRAARAMAVAAIGVHLGAGHDVIVPQYLRRADFLDELADAAHRAGARFVECALVVDAAVAAERLRSRAAGSAVPGPEGRLEEPVAAVHEEFGRFLAGRPAAIVLRDPSVEELDGAVATARSASSG</sequence>
<dbReference type="InterPro" id="IPR027417">
    <property type="entry name" value="P-loop_NTPase"/>
</dbReference>
<organism evidence="1 2">
    <name type="scientific">Amnibacterium endophyticum</name>
    <dbReference type="NCBI Taxonomy" id="2109337"/>
    <lineage>
        <taxon>Bacteria</taxon>
        <taxon>Bacillati</taxon>
        <taxon>Actinomycetota</taxon>
        <taxon>Actinomycetes</taxon>
        <taxon>Micrococcales</taxon>
        <taxon>Microbacteriaceae</taxon>
        <taxon>Amnibacterium</taxon>
    </lineage>
</organism>
<dbReference type="SUPFAM" id="SSF52540">
    <property type="entry name" value="P-loop containing nucleoside triphosphate hydrolases"/>
    <property type="match status" value="1"/>
</dbReference>
<accession>A0ABW4LIF3</accession>
<reference evidence="2" key="1">
    <citation type="journal article" date="2019" name="Int. J. Syst. Evol. Microbiol.">
        <title>The Global Catalogue of Microorganisms (GCM) 10K type strain sequencing project: providing services to taxonomists for standard genome sequencing and annotation.</title>
        <authorList>
            <consortium name="The Broad Institute Genomics Platform"/>
            <consortium name="The Broad Institute Genome Sequencing Center for Infectious Disease"/>
            <person name="Wu L."/>
            <person name="Ma J."/>
        </authorList>
    </citation>
    <scope>NUCLEOTIDE SEQUENCE [LARGE SCALE GENOMIC DNA]</scope>
    <source>
        <strain evidence="2">CGMCC 1.12471</strain>
    </source>
</reference>
<dbReference type="Gene3D" id="3.40.50.300">
    <property type="entry name" value="P-loop containing nucleotide triphosphate hydrolases"/>
    <property type="match status" value="1"/>
</dbReference>
<dbReference type="Pfam" id="PF13671">
    <property type="entry name" value="AAA_33"/>
    <property type="match status" value="1"/>
</dbReference>
<name>A0ABW4LIF3_9MICO</name>
<dbReference type="RefSeq" id="WP_377935294.1">
    <property type="nucleotide sequence ID" value="NZ_JBHUEA010000019.1"/>
</dbReference>
<dbReference type="Proteomes" id="UP001597347">
    <property type="component" value="Unassembled WGS sequence"/>
</dbReference>
<evidence type="ECO:0000313" key="1">
    <source>
        <dbReference type="EMBL" id="MFD1722307.1"/>
    </source>
</evidence>
<comment type="caution">
    <text evidence="1">The sequence shown here is derived from an EMBL/GenBank/DDBJ whole genome shotgun (WGS) entry which is preliminary data.</text>
</comment>
<keyword evidence="2" id="KW-1185">Reference proteome</keyword>
<gene>
    <name evidence="1" type="ORF">ACFSBI_12180</name>
</gene>